<protein>
    <submittedName>
        <fullName evidence="3">Glycosyl transferase family 2</fullName>
    </submittedName>
</protein>
<gene>
    <name evidence="3" type="ORF">DI53_1931</name>
</gene>
<organism evidence="3 4">
    <name type="scientific">Sphingobacterium deserti</name>
    <dbReference type="NCBI Taxonomy" id="1229276"/>
    <lineage>
        <taxon>Bacteria</taxon>
        <taxon>Pseudomonadati</taxon>
        <taxon>Bacteroidota</taxon>
        <taxon>Sphingobacteriia</taxon>
        <taxon>Sphingobacteriales</taxon>
        <taxon>Sphingobacteriaceae</taxon>
        <taxon>Sphingobacterium</taxon>
    </lineage>
</organism>
<dbReference type="SUPFAM" id="SSF53448">
    <property type="entry name" value="Nucleotide-diphospho-sugar transferases"/>
    <property type="match status" value="1"/>
</dbReference>
<proteinExistence type="inferred from homology"/>
<reference evidence="4" key="1">
    <citation type="submission" date="2014-04" db="EMBL/GenBank/DDBJ databases">
        <title>Whole-Genome optical mapping and complete genome sequence of Sphingobacterium deserti sp. nov., a new spaces isolated from desert in the west of China.</title>
        <authorList>
            <person name="Teng C."/>
            <person name="Zhou Z."/>
            <person name="Li X."/>
            <person name="Chen M."/>
            <person name="Lin M."/>
            <person name="Wang L."/>
            <person name="Su S."/>
            <person name="Zhang C."/>
            <person name="Zhang W."/>
        </authorList>
    </citation>
    <scope>NUCLEOTIDE SEQUENCE [LARGE SCALE GENOMIC DNA]</scope>
    <source>
        <strain evidence="4">ACCC05744</strain>
    </source>
</reference>
<keyword evidence="4" id="KW-1185">Reference proteome</keyword>
<comment type="similarity">
    <text evidence="1">Belongs to the glycosyltransferase 2 family. WaaE/KdtX subfamily.</text>
</comment>
<evidence type="ECO:0000256" key="1">
    <source>
        <dbReference type="ARBA" id="ARBA00038494"/>
    </source>
</evidence>
<dbReference type="eggNOG" id="COG0463">
    <property type="taxonomic scope" value="Bacteria"/>
</dbReference>
<dbReference type="GO" id="GO:0016740">
    <property type="term" value="F:transferase activity"/>
    <property type="evidence" value="ECO:0007669"/>
    <property type="project" value="UniProtKB-KW"/>
</dbReference>
<evidence type="ECO:0000259" key="2">
    <source>
        <dbReference type="Pfam" id="PF00535"/>
    </source>
</evidence>
<reference evidence="3 4" key="2">
    <citation type="journal article" date="2015" name="PLoS ONE">
        <title>Whole-Genome Optical Mapping and Finished Genome Sequence of Sphingobacterium deserti sp. nov., a New Species Isolated from the Western Desert of China.</title>
        <authorList>
            <person name="Teng C."/>
            <person name="Zhou Z."/>
            <person name="Molnar I."/>
            <person name="Li X."/>
            <person name="Tang R."/>
            <person name="Chen M."/>
            <person name="Wang L."/>
            <person name="Su S."/>
            <person name="Zhang W."/>
            <person name="Lin M."/>
        </authorList>
    </citation>
    <scope>NUCLEOTIDE SEQUENCE [LARGE SCALE GENOMIC DNA]</scope>
    <source>
        <strain evidence="4">ACCC05744</strain>
    </source>
</reference>
<dbReference type="Pfam" id="PF00535">
    <property type="entry name" value="Glycos_transf_2"/>
    <property type="match status" value="1"/>
</dbReference>
<dbReference type="OrthoDB" id="9815923at2"/>
<accession>A0A0B8T0S5</accession>
<dbReference type="AlphaFoldDB" id="A0A0B8T0S5"/>
<dbReference type="STRING" id="1229276.DI53_1931"/>
<dbReference type="PATRIC" id="fig|1229276.3.peg.1986"/>
<evidence type="ECO:0000313" key="4">
    <source>
        <dbReference type="Proteomes" id="UP000031802"/>
    </source>
</evidence>
<dbReference type="PANTHER" id="PTHR43630">
    <property type="entry name" value="POLY-BETA-1,6-N-ACETYL-D-GLUCOSAMINE SYNTHASE"/>
    <property type="match status" value="1"/>
</dbReference>
<sequence>MVHDQITTIILTYNEEKHIQRCIENAKRFSGTIFLVDSFSSDKTKEIAESMGAVVYQNKWENNYARQLNWGLDNLPIKTPWVFRLDADEYLSDALIEEIHEKFPAMPDTISGVVMERKMIFLGKVINRGNVQWNMLRLFKYGKGVCEERWMDEHIVLTEGTSVQWKNCFYDDNLNPLGWWIAKHNGYSIREAVDLLNIELNFLPENNSHLSAEMSKDAEDKRLKKERYARMPLFWRSFTYFMYRYFFKLGFLEGKEGFLWHSMQGLWYRSLVDAKVYEVKKHCGDNPLKIKKFVKENYNIDLGN</sequence>
<dbReference type="InterPro" id="IPR001173">
    <property type="entry name" value="Glyco_trans_2-like"/>
</dbReference>
<dbReference type="PANTHER" id="PTHR43630:SF2">
    <property type="entry name" value="GLYCOSYLTRANSFERASE"/>
    <property type="match status" value="1"/>
</dbReference>
<dbReference type="InterPro" id="IPR029044">
    <property type="entry name" value="Nucleotide-diphossugar_trans"/>
</dbReference>
<evidence type="ECO:0000313" key="3">
    <source>
        <dbReference type="EMBL" id="KGE14317.1"/>
    </source>
</evidence>
<dbReference type="CDD" id="cd02511">
    <property type="entry name" value="Beta4Glucosyltransferase"/>
    <property type="match status" value="1"/>
</dbReference>
<dbReference type="Gene3D" id="3.90.550.10">
    <property type="entry name" value="Spore Coat Polysaccharide Biosynthesis Protein SpsA, Chain A"/>
    <property type="match status" value="1"/>
</dbReference>
<dbReference type="RefSeq" id="WP_037498136.1">
    <property type="nucleotide sequence ID" value="NZ_JJMU01000028.1"/>
</dbReference>
<comment type="caution">
    <text evidence="3">The sequence shown here is derived from an EMBL/GenBank/DDBJ whole genome shotgun (WGS) entry which is preliminary data.</text>
</comment>
<dbReference type="EMBL" id="JJMU01000028">
    <property type="protein sequence ID" value="KGE14317.1"/>
    <property type="molecule type" value="Genomic_DNA"/>
</dbReference>
<name>A0A0B8T0S5_9SPHI</name>
<feature type="domain" description="Glycosyltransferase 2-like" evidence="2">
    <location>
        <begin position="9"/>
        <end position="120"/>
    </location>
</feature>
<dbReference type="Proteomes" id="UP000031802">
    <property type="component" value="Unassembled WGS sequence"/>
</dbReference>
<keyword evidence="3" id="KW-0808">Transferase</keyword>